<keyword evidence="2" id="KW-0472">Membrane</keyword>
<dbReference type="Pfam" id="PF01520">
    <property type="entry name" value="Amidase_3"/>
    <property type="match status" value="1"/>
</dbReference>
<evidence type="ECO:0000313" key="5">
    <source>
        <dbReference type="EMBL" id="QZT34455.1"/>
    </source>
</evidence>
<dbReference type="Gene3D" id="3.40.630.40">
    <property type="entry name" value="Zn-dependent exopeptidases"/>
    <property type="match status" value="1"/>
</dbReference>
<dbReference type="SUPFAM" id="SSF53187">
    <property type="entry name" value="Zn-dependent exopeptidases"/>
    <property type="match status" value="1"/>
</dbReference>
<dbReference type="CDD" id="cd02696">
    <property type="entry name" value="MurNAc-LAA"/>
    <property type="match status" value="1"/>
</dbReference>
<dbReference type="GO" id="GO:0030288">
    <property type="term" value="C:outer membrane-bounded periplasmic space"/>
    <property type="evidence" value="ECO:0007669"/>
    <property type="project" value="TreeGrafter"/>
</dbReference>
<protein>
    <submittedName>
        <fullName evidence="4">N-acetylmuramoyl-L-alanine amidase CwlD</fullName>
        <ecNumber evidence="5">3.5.1.28</ecNumber>
    </submittedName>
</protein>
<reference evidence="4 6" key="1">
    <citation type="journal article" date="2011" name="J. Bacteriol.">
        <title>Draft genome sequence of the thermoalkaliphilic Caldalkalibacillus thermarum strain TA2.A1.</title>
        <authorList>
            <person name="Kalamorz F."/>
            <person name="Keis S."/>
            <person name="McMillan D.G."/>
            <person name="Olsson K."/>
            <person name="Stanton J.A."/>
            <person name="Stockwell P."/>
            <person name="Black M.A."/>
            <person name="Klingeman D.M."/>
            <person name="Land M.L."/>
            <person name="Han C.S."/>
            <person name="Martin S.L."/>
            <person name="Becher S.A."/>
            <person name="Peddie C.J."/>
            <person name="Morgan H.W."/>
            <person name="Matthies D."/>
            <person name="Preiss L."/>
            <person name="Meier T."/>
            <person name="Brown S.D."/>
            <person name="Cook G.M."/>
        </authorList>
    </citation>
    <scope>NUCLEOTIDE SEQUENCE [LARGE SCALE GENOMIC DNA]</scope>
    <source>
        <strain evidence="4 6">TA2.A1</strain>
    </source>
</reference>
<dbReference type="PANTHER" id="PTHR30404">
    <property type="entry name" value="N-ACETYLMURAMOYL-L-ALANINE AMIDASE"/>
    <property type="match status" value="1"/>
</dbReference>
<sequence length="239" mass="26687">MKQKLVLIMTVSIVMALGLYMLNEAIDRGTKSALGLPLTGQIIIIDPGHGGRDGGAVSRSGVVEKEVALAISIYLRDLLQQAGAFVIMTRETDMELASEEAHRLGRRKKEDLMNRVKLINGSQGDLFVSIHLNSISSPNWRGAQTFYNPLWDESERLARFVQDELIRNLENTNRHAKKNQEVYILKASQIPGILVEVGFLSNPHEAGLLATADYQKKVAFAIYEGILRYYSDENSLEFP</sequence>
<dbReference type="InterPro" id="IPR014234">
    <property type="entry name" value="Spore_CwlD"/>
</dbReference>
<evidence type="ECO:0000256" key="1">
    <source>
        <dbReference type="ARBA" id="ARBA00022801"/>
    </source>
</evidence>
<dbReference type="RefSeq" id="WP_007505891.1">
    <property type="nucleotide sequence ID" value="NZ_AFCE01000158.1"/>
</dbReference>
<evidence type="ECO:0000313" key="6">
    <source>
        <dbReference type="Proteomes" id="UP000010716"/>
    </source>
</evidence>
<organism evidence="4 6">
    <name type="scientific">Caldalkalibacillus thermarum (strain TA2.A1)</name>
    <dbReference type="NCBI Taxonomy" id="986075"/>
    <lineage>
        <taxon>Bacteria</taxon>
        <taxon>Bacillati</taxon>
        <taxon>Bacillota</taxon>
        <taxon>Bacilli</taxon>
        <taxon>Bacillales</taxon>
        <taxon>Bacillaceae</taxon>
        <taxon>Caldalkalibacillus</taxon>
    </lineage>
</organism>
<evidence type="ECO:0000313" key="4">
    <source>
        <dbReference type="EMBL" id="EGL81979.1"/>
    </source>
</evidence>
<gene>
    <name evidence="5" type="primary">cwlD</name>
    <name evidence="4" type="ORF">CathTA2_2497</name>
    <name evidence="5" type="ORF">HUR95_03405</name>
</gene>
<feature type="domain" description="MurNAc-LAA" evidence="3">
    <location>
        <begin position="116"/>
        <end position="227"/>
    </location>
</feature>
<dbReference type="SMART" id="SM00646">
    <property type="entry name" value="Ami_3"/>
    <property type="match status" value="1"/>
</dbReference>
<dbReference type="KEGG" id="cthu:HUR95_03405"/>
<keyword evidence="2" id="KW-0812">Transmembrane</keyword>
<accession>F5L9J2</accession>
<dbReference type="PANTHER" id="PTHR30404:SF0">
    <property type="entry name" value="N-ACETYLMURAMOYL-L-ALANINE AMIDASE AMIC"/>
    <property type="match status" value="1"/>
</dbReference>
<dbReference type="EMBL" id="CP082237">
    <property type="protein sequence ID" value="QZT34455.1"/>
    <property type="molecule type" value="Genomic_DNA"/>
</dbReference>
<reference evidence="5 7" key="2">
    <citation type="journal article" date="2020" name="Extremophiles">
        <title>Genomic analysis of Caldalkalibacillus thermarum TA2.A1 reveals aerobic alkaliphilic metabolism and evolutionary hallmarks linking alkaliphilic bacteria and plant life.</title>
        <authorList>
            <person name="de Jong S.I."/>
            <person name="van den Broek M.A."/>
            <person name="Merkel A.Y."/>
            <person name="de la Torre Cortes P."/>
            <person name="Kalamorz F."/>
            <person name="Cook G.M."/>
            <person name="van Loosdrecht M.C.M."/>
            <person name="McMillan D.G.G."/>
        </authorList>
    </citation>
    <scope>NUCLEOTIDE SEQUENCE [LARGE SCALE GENOMIC DNA]</scope>
    <source>
        <strain evidence="5 7">TA2.A1</strain>
    </source>
</reference>
<dbReference type="AlphaFoldDB" id="F5L9J2"/>
<dbReference type="Proteomes" id="UP000010716">
    <property type="component" value="Unassembled WGS sequence"/>
</dbReference>
<evidence type="ECO:0000256" key="2">
    <source>
        <dbReference type="SAM" id="Phobius"/>
    </source>
</evidence>
<reference evidence="5" key="3">
    <citation type="submission" date="2021-08" db="EMBL/GenBank/DDBJ databases">
        <authorList>
            <person name="de Jong S."/>
            <person name="van den Broek M."/>
            <person name="Merkel A."/>
            <person name="de la Torre Cortes P."/>
            <person name="Kalamorz F."/>
            <person name="Cook G."/>
            <person name="van Loosdrecht M."/>
            <person name="McMillan D."/>
        </authorList>
    </citation>
    <scope>NUCLEOTIDE SEQUENCE</scope>
    <source>
        <strain evidence="5">TA2.A1</strain>
    </source>
</reference>
<dbReference type="EMBL" id="AFCE01000158">
    <property type="protein sequence ID" value="EGL81979.1"/>
    <property type="molecule type" value="Genomic_DNA"/>
</dbReference>
<feature type="transmembrane region" description="Helical" evidence="2">
    <location>
        <begin position="5"/>
        <end position="22"/>
    </location>
</feature>
<dbReference type="Proteomes" id="UP000825179">
    <property type="component" value="Chromosome"/>
</dbReference>
<evidence type="ECO:0000313" key="7">
    <source>
        <dbReference type="Proteomes" id="UP000825179"/>
    </source>
</evidence>
<dbReference type="GO" id="GO:0008745">
    <property type="term" value="F:N-acetylmuramoyl-L-alanine amidase activity"/>
    <property type="evidence" value="ECO:0007669"/>
    <property type="project" value="UniProtKB-EC"/>
</dbReference>
<dbReference type="EC" id="3.5.1.28" evidence="5"/>
<dbReference type="eggNOG" id="COG0860">
    <property type="taxonomic scope" value="Bacteria"/>
</dbReference>
<keyword evidence="2" id="KW-1133">Transmembrane helix</keyword>
<name>F5L9J2_CALTT</name>
<keyword evidence="7" id="KW-1185">Reference proteome</keyword>
<dbReference type="InterPro" id="IPR002508">
    <property type="entry name" value="MurNAc-LAA_cat"/>
</dbReference>
<evidence type="ECO:0000259" key="3">
    <source>
        <dbReference type="SMART" id="SM00646"/>
    </source>
</evidence>
<dbReference type="GO" id="GO:0009253">
    <property type="term" value="P:peptidoglycan catabolic process"/>
    <property type="evidence" value="ECO:0007669"/>
    <property type="project" value="InterPro"/>
</dbReference>
<dbReference type="NCBIfam" id="TIGR02883">
    <property type="entry name" value="spore_cwlD"/>
    <property type="match status" value="1"/>
</dbReference>
<dbReference type="InterPro" id="IPR050695">
    <property type="entry name" value="N-acetylmuramoyl_amidase_3"/>
</dbReference>
<keyword evidence="1 5" id="KW-0378">Hydrolase</keyword>
<proteinExistence type="predicted"/>